<gene>
    <name evidence="5" type="ORF">EHS13_01515</name>
</gene>
<feature type="transmembrane region" description="Helical" evidence="3">
    <location>
        <begin position="20"/>
        <end position="37"/>
    </location>
</feature>
<protein>
    <submittedName>
        <fullName evidence="5">Peptidylprolyl isomerase</fullName>
    </submittedName>
</protein>
<dbReference type="Proteomes" id="UP000426246">
    <property type="component" value="Chromosome"/>
</dbReference>
<dbReference type="PROSITE" id="PS50198">
    <property type="entry name" value="PPIC_PPIASE_2"/>
    <property type="match status" value="1"/>
</dbReference>
<keyword evidence="3" id="KW-1133">Transmembrane helix</keyword>
<evidence type="ECO:0000313" key="6">
    <source>
        <dbReference type="Proteomes" id="UP000426246"/>
    </source>
</evidence>
<dbReference type="Gene3D" id="3.10.50.40">
    <property type="match status" value="1"/>
</dbReference>
<reference evidence="6" key="1">
    <citation type="submission" date="2018-11" db="EMBL/GenBank/DDBJ databases">
        <title>Complete genome sequence of Paenibacillus sp. ML311-T8.</title>
        <authorList>
            <person name="Nam Y.-D."/>
            <person name="Kang J."/>
            <person name="Chung W.-H."/>
            <person name="Park Y.S."/>
        </authorList>
    </citation>
    <scope>NUCLEOTIDE SEQUENCE [LARGE SCALE GENOMIC DNA]</scope>
    <source>
        <strain evidence="6">ML311-T8</strain>
    </source>
</reference>
<dbReference type="PANTHER" id="PTHR47245:SF2">
    <property type="entry name" value="PEPTIDYL-PROLYL CIS-TRANS ISOMERASE HP_0175-RELATED"/>
    <property type="match status" value="1"/>
</dbReference>
<dbReference type="PANTHER" id="PTHR47245">
    <property type="entry name" value="PEPTIDYLPROLYL ISOMERASE"/>
    <property type="match status" value="1"/>
</dbReference>
<keyword evidence="3" id="KW-0812">Transmembrane</keyword>
<sequence>MYLKQKESCKMLPNNKKRQASWSILLILVMIVTMLSACGKEKDDVVASAEPGASIAPGASAGPAATPGHKDKDIAAVYKGGQVTYGDLNKFIAVSVFSDPQVAQYKDIPEYQEETLKRIITFRLISATASEKAKTEGSKAVKDQMATLKALTGDQKTQFETALKEANLKSEDLEAFITLQAVPQFEMVSRVTDKEAQDFYDKVLKENPTSLITATLNHILIATKDPADQTGVKELRTKDEALKLATDVKDQLTKGGDFATLAKKYTDDAGSKESGGQYVDAEISKFVAEFRDAAATLPLNTISDPIATEFGYHIMKVESRKTKTLAEIKEPIKQSLASDLLQKFMLEELPKNEYKSNIPTPVPTPVATPAPSTEASPSATPVK</sequence>
<feature type="compositionally biased region" description="Low complexity" evidence="2">
    <location>
        <begin position="369"/>
        <end position="383"/>
    </location>
</feature>
<organism evidence="5 6">
    <name type="scientific">Paenibacillus psychroresistens</name>
    <dbReference type="NCBI Taxonomy" id="1778678"/>
    <lineage>
        <taxon>Bacteria</taxon>
        <taxon>Bacillati</taxon>
        <taxon>Bacillota</taxon>
        <taxon>Bacilli</taxon>
        <taxon>Bacillales</taxon>
        <taxon>Paenibacillaceae</taxon>
        <taxon>Paenibacillus</taxon>
    </lineage>
</organism>
<keyword evidence="1" id="KW-0697">Rotamase</keyword>
<dbReference type="AlphaFoldDB" id="A0A6B8RAX4"/>
<dbReference type="InterPro" id="IPR046357">
    <property type="entry name" value="PPIase_dom_sf"/>
</dbReference>
<dbReference type="SUPFAM" id="SSF109998">
    <property type="entry name" value="Triger factor/SurA peptide-binding domain-like"/>
    <property type="match status" value="1"/>
</dbReference>
<dbReference type="InterPro" id="IPR000297">
    <property type="entry name" value="PPIase_PpiC"/>
</dbReference>
<keyword evidence="6" id="KW-1185">Reference proteome</keyword>
<dbReference type="SUPFAM" id="SSF54534">
    <property type="entry name" value="FKBP-like"/>
    <property type="match status" value="1"/>
</dbReference>
<keyword evidence="1 5" id="KW-0413">Isomerase</keyword>
<dbReference type="EMBL" id="CP034235">
    <property type="protein sequence ID" value="QGQ93689.1"/>
    <property type="molecule type" value="Genomic_DNA"/>
</dbReference>
<dbReference type="KEGG" id="ppsc:EHS13_01515"/>
<name>A0A6B8RAX4_9BACL</name>
<feature type="region of interest" description="Disordered" evidence="2">
    <location>
        <begin position="354"/>
        <end position="383"/>
    </location>
</feature>
<evidence type="ECO:0000256" key="2">
    <source>
        <dbReference type="SAM" id="MobiDB-lite"/>
    </source>
</evidence>
<dbReference type="GO" id="GO:0003755">
    <property type="term" value="F:peptidyl-prolyl cis-trans isomerase activity"/>
    <property type="evidence" value="ECO:0007669"/>
    <property type="project" value="UniProtKB-KW"/>
</dbReference>
<accession>A0A6B8RAX4</accession>
<evidence type="ECO:0000256" key="1">
    <source>
        <dbReference type="PROSITE-ProRule" id="PRU00278"/>
    </source>
</evidence>
<dbReference type="InterPro" id="IPR050245">
    <property type="entry name" value="PrsA_foldase"/>
</dbReference>
<feature type="domain" description="PpiC" evidence="4">
    <location>
        <begin position="216"/>
        <end position="319"/>
    </location>
</feature>
<evidence type="ECO:0000313" key="5">
    <source>
        <dbReference type="EMBL" id="QGQ93689.1"/>
    </source>
</evidence>
<keyword evidence="3" id="KW-0472">Membrane</keyword>
<dbReference type="Pfam" id="PF00639">
    <property type="entry name" value="Rotamase"/>
    <property type="match status" value="1"/>
</dbReference>
<evidence type="ECO:0000259" key="4">
    <source>
        <dbReference type="PROSITE" id="PS50198"/>
    </source>
</evidence>
<evidence type="ECO:0000256" key="3">
    <source>
        <dbReference type="SAM" id="Phobius"/>
    </source>
</evidence>
<dbReference type="InterPro" id="IPR027304">
    <property type="entry name" value="Trigger_fact/SurA_dom_sf"/>
</dbReference>
<proteinExistence type="predicted"/>